<proteinExistence type="predicted"/>
<evidence type="ECO:0000313" key="1">
    <source>
        <dbReference type="EMBL" id="GAI57682.1"/>
    </source>
</evidence>
<comment type="caution">
    <text evidence="1">The sequence shown here is derived from an EMBL/GenBank/DDBJ whole genome shotgun (WGS) entry which is preliminary data.</text>
</comment>
<dbReference type="EMBL" id="BARV01039528">
    <property type="protein sequence ID" value="GAI57682.1"/>
    <property type="molecule type" value="Genomic_DNA"/>
</dbReference>
<protein>
    <submittedName>
        <fullName evidence="1">Uncharacterized protein</fullName>
    </submittedName>
</protein>
<sequence>NPVKIGVDASTRDVLRGLKKGGETFDDVVRHLIKYWVLEESYEGADRILDLLDMEEEVSV</sequence>
<accession>X1PN35</accession>
<gene>
    <name evidence="1" type="ORF">S06H3_60558</name>
</gene>
<organism evidence="1">
    <name type="scientific">marine sediment metagenome</name>
    <dbReference type="NCBI Taxonomy" id="412755"/>
    <lineage>
        <taxon>unclassified sequences</taxon>
        <taxon>metagenomes</taxon>
        <taxon>ecological metagenomes</taxon>
    </lineage>
</organism>
<reference evidence="1" key="1">
    <citation type="journal article" date="2014" name="Front. Microbiol.">
        <title>High frequency of phylogenetically diverse reductive dehalogenase-homologous genes in deep subseafloor sedimentary metagenomes.</title>
        <authorList>
            <person name="Kawai M."/>
            <person name="Futagami T."/>
            <person name="Toyoda A."/>
            <person name="Takaki Y."/>
            <person name="Nishi S."/>
            <person name="Hori S."/>
            <person name="Arai W."/>
            <person name="Tsubouchi T."/>
            <person name="Morono Y."/>
            <person name="Uchiyama I."/>
            <person name="Ito T."/>
            <person name="Fujiyama A."/>
            <person name="Inagaki F."/>
            <person name="Takami H."/>
        </authorList>
    </citation>
    <scope>NUCLEOTIDE SEQUENCE</scope>
    <source>
        <strain evidence="1">Expedition CK06-06</strain>
    </source>
</reference>
<feature type="non-terminal residue" evidence="1">
    <location>
        <position position="1"/>
    </location>
</feature>
<dbReference type="AlphaFoldDB" id="X1PN35"/>
<name>X1PN35_9ZZZZ</name>